<dbReference type="Gene3D" id="1.50.10.10">
    <property type="match status" value="1"/>
</dbReference>
<name>X1F3H3_9ZZZZ</name>
<dbReference type="InterPro" id="IPR016007">
    <property type="entry name" value="Alpha_rhamnosid"/>
</dbReference>
<dbReference type="InterPro" id="IPR012341">
    <property type="entry name" value="6hp_glycosidase-like_sf"/>
</dbReference>
<keyword evidence="3" id="KW-0378">Hydrolase</keyword>
<evidence type="ECO:0000259" key="5">
    <source>
        <dbReference type="Pfam" id="PF17390"/>
    </source>
</evidence>
<gene>
    <name evidence="6" type="ORF">S03H2_11049</name>
</gene>
<protein>
    <recommendedName>
        <fullName evidence="2">alpha-L-rhamnosidase</fullName>
        <ecNumber evidence="2">3.2.1.40</ecNumber>
    </recommendedName>
</protein>
<proteinExistence type="predicted"/>
<feature type="domain" description="Alpha-L-rhamnosidase C-terminal" evidence="5">
    <location>
        <begin position="327"/>
        <end position="388"/>
    </location>
</feature>
<evidence type="ECO:0000256" key="1">
    <source>
        <dbReference type="ARBA" id="ARBA00001445"/>
    </source>
</evidence>
<dbReference type="InterPro" id="IPR035398">
    <property type="entry name" value="Bac_rhamnosid_C"/>
</dbReference>
<evidence type="ECO:0000256" key="3">
    <source>
        <dbReference type="ARBA" id="ARBA00022801"/>
    </source>
</evidence>
<feature type="domain" description="Alpha-L-rhamnosidase six-hairpin glycosidase" evidence="4">
    <location>
        <begin position="1"/>
        <end position="319"/>
    </location>
</feature>
<dbReference type="PANTHER" id="PTHR33307:SF6">
    <property type="entry name" value="ALPHA-RHAMNOSIDASE (EUROFUNG)-RELATED"/>
    <property type="match status" value="1"/>
</dbReference>
<dbReference type="EC" id="3.2.1.40" evidence="2"/>
<sequence>MGWLGDAQITAEEAIYNFDMAGFYTKWLRDIREAQREDGSVPDVVPPYWLLYPADPAWGTACIVIPWCLYLYYADERVLADNYQLMKSWVDFLTTKAKGYLVTYSRSSDWCPPGKLRSLDIPGELVSSWCYYCDALTLSNIAYVLGKSTDAEKYAALSQSIKEAFNKEFLGEDYYGPSSKVVDTLLGLDVYPKSYRERRRKSLLCTQTSNVLPLYLDMAPQNKKEAVLQNLFENVEVTHDCHVSTGIIGTRYLLDTLTKYGRSDLAYRLVTQTTYPSWGYMIQEGATTIWERWEYLAGGGMNSHNHIMFGSIDAWFYKVLAGINQDLSAPGFKRVIMKPHILGDLSYVNASVNTIRGLVSSSWRREENALVLEVTLPVNSEGKVSLPLLGLKSPVVRESGKVVYKDGSYIPSVSGITAGKRDDRYVTFDVGSGAY</sequence>
<dbReference type="GO" id="GO:0030596">
    <property type="term" value="F:alpha-L-rhamnosidase activity"/>
    <property type="evidence" value="ECO:0007669"/>
    <property type="project" value="UniProtKB-EC"/>
</dbReference>
<reference evidence="6" key="1">
    <citation type="journal article" date="2014" name="Front. Microbiol.">
        <title>High frequency of phylogenetically diverse reductive dehalogenase-homologous genes in deep subseafloor sedimentary metagenomes.</title>
        <authorList>
            <person name="Kawai M."/>
            <person name="Futagami T."/>
            <person name="Toyoda A."/>
            <person name="Takaki Y."/>
            <person name="Nishi S."/>
            <person name="Hori S."/>
            <person name="Arai W."/>
            <person name="Tsubouchi T."/>
            <person name="Morono Y."/>
            <person name="Uchiyama I."/>
            <person name="Ito T."/>
            <person name="Fujiyama A."/>
            <person name="Inagaki F."/>
            <person name="Takami H."/>
        </authorList>
    </citation>
    <scope>NUCLEOTIDE SEQUENCE</scope>
    <source>
        <strain evidence="6">Expedition CK06-06</strain>
    </source>
</reference>
<dbReference type="Pfam" id="PF17390">
    <property type="entry name" value="Bac_rhamnosid_C"/>
    <property type="match status" value="1"/>
</dbReference>
<evidence type="ECO:0000259" key="4">
    <source>
        <dbReference type="Pfam" id="PF17389"/>
    </source>
</evidence>
<dbReference type="InterPro" id="IPR035396">
    <property type="entry name" value="Bac_rhamnosid6H"/>
</dbReference>
<dbReference type="GO" id="GO:0005975">
    <property type="term" value="P:carbohydrate metabolic process"/>
    <property type="evidence" value="ECO:0007669"/>
    <property type="project" value="InterPro"/>
</dbReference>
<comment type="caution">
    <text evidence="6">The sequence shown here is derived from an EMBL/GenBank/DDBJ whole genome shotgun (WGS) entry which is preliminary data.</text>
</comment>
<dbReference type="InterPro" id="IPR008928">
    <property type="entry name" value="6-hairpin_glycosidase_sf"/>
</dbReference>
<feature type="non-terminal residue" evidence="6">
    <location>
        <position position="435"/>
    </location>
</feature>
<organism evidence="6">
    <name type="scientific">marine sediment metagenome</name>
    <dbReference type="NCBI Taxonomy" id="412755"/>
    <lineage>
        <taxon>unclassified sequences</taxon>
        <taxon>metagenomes</taxon>
        <taxon>ecological metagenomes</taxon>
    </lineage>
</organism>
<dbReference type="AlphaFoldDB" id="X1F3H3"/>
<evidence type="ECO:0000256" key="2">
    <source>
        <dbReference type="ARBA" id="ARBA00012652"/>
    </source>
</evidence>
<accession>X1F3H3</accession>
<dbReference type="Pfam" id="PF17389">
    <property type="entry name" value="Bac_rhamnosid6H"/>
    <property type="match status" value="1"/>
</dbReference>
<comment type="catalytic activity">
    <reaction evidence="1">
        <text>Hydrolysis of terminal non-reducing alpha-L-rhamnose residues in alpha-L-rhamnosides.</text>
        <dbReference type="EC" id="3.2.1.40"/>
    </reaction>
</comment>
<dbReference type="PANTHER" id="PTHR33307">
    <property type="entry name" value="ALPHA-RHAMNOSIDASE (EUROFUNG)"/>
    <property type="match status" value="1"/>
</dbReference>
<evidence type="ECO:0000313" key="6">
    <source>
        <dbReference type="EMBL" id="GAH39452.1"/>
    </source>
</evidence>
<dbReference type="EMBL" id="BARU01005650">
    <property type="protein sequence ID" value="GAH39452.1"/>
    <property type="molecule type" value="Genomic_DNA"/>
</dbReference>
<dbReference type="SUPFAM" id="SSF48208">
    <property type="entry name" value="Six-hairpin glycosidases"/>
    <property type="match status" value="1"/>
</dbReference>
<dbReference type="Gene3D" id="2.60.420.10">
    <property type="entry name" value="Maltose phosphorylase, domain 3"/>
    <property type="match status" value="1"/>
</dbReference>